<organism evidence="2 3">
    <name type="scientific">Dipteronia sinensis</name>
    <dbReference type="NCBI Taxonomy" id="43782"/>
    <lineage>
        <taxon>Eukaryota</taxon>
        <taxon>Viridiplantae</taxon>
        <taxon>Streptophyta</taxon>
        <taxon>Embryophyta</taxon>
        <taxon>Tracheophyta</taxon>
        <taxon>Spermatophyta</taxon>
        <taxon>Magnoliopsida</taxon>
        <taxon>eudicotyledons</taxon>
        <taxon>Gunneridae</taxon>
        <taxon>Pentapetalae</taxon>
        <taxon>rosids</taxon>
        <taxon>malvids</taxon>
        <taxon>Sapindales</taxon>
        <taxon>Sapindaceae</taxon>
        <taxon>Hippocastanoideae</taxon>
        <taxon>Acereae</taxon>
        <taxon>Dipteronia</taxon>
    </lineage>
</organism>
<sequence length="163" mass="17114">MIISEGAEYGSGNACKRPAWNKPSNVAGAGAAAVEAGPLMGAHMGGSSMKSCLDSLKGFPESSSSTTPPPVQVSNNRNPNSTTTPNYHTAPTCPIFTRRNAAATSSNGFVSQSHGVNDHSIHHNSYMNSNGGTHHHRGSWSATRRKKKTEPDVAADAYIYSSL</sequence>
<proteinExistence type="predicted"/>
<feature type="region of interest" description="Disordered" evidence="1">
    <location>
        <begin position="119"/>
        <end position="163"/>
    </location>
</feature>
<gene>
    <name evidence="2" type="ORF">Dsin_016376</name>
</gene>
<accession>A0AAE0E5Y1</accession>
<name>A0AAE0E5Y1_9ROSI</name>
<evidence type="ECO:0000256" key="1">
    <source>
        <dbReference type="SAM" id="MobiDB-lite"/>
    </source>
</evidence>
<dbReference type="Proteomes" id="UP001281410">
    <property type="component" value="Unassembled WGS sequence"/>
</dbReference>
<dbReference type="AlphaFoldDB" id="A0AAE0E5Y1"/>
<feature type="compositionally biased region" description="Low complexity" evidence="1">
    <location>
        <begin position="74"/>
        <end position="86"/>
    </location>
</feature>
<dbReference type="EMBL" id="JANJYJ010000005">
    <property type="protein sequence ID" value="KAK3211670.1"/>
    <property type="molecule type" value="Genomic_DNA"/>
</dbReference>
<evidence type="ECO:0000313" key="2">
    <source>
        <dbReference type="EMBL" id="KAK3211670.1"/>
    </source>
</evidence>
<evidence type="ECO:0000313" key="3">
    <source>
        <dbReference type="Proteomes" id="UP001281410"/>
    </source>
</evidence>
<feature type="compositionally biased region" description="Polar residues" evidence="1">
    <location>
        <begin position="123"/>
        <end position="132"/>
    </location>
</feature>
<feature type="region of interest" description="Disordered" evidence="1">
    <location>
        <begin position="55"/>
        <end position="89"/>
    </location>
</feature>
<protein>
    <submittedName>
        <fullName evidence="2">Uncharacterized protein</fullName>
    </submittedName>
</protein>
<comment type="caution">
    <text evidence="2">The sequence shown here is derived from an EMBL/GenBank/DDBJ whole genome shotgun (WGS) entry which is preliminary data.</text>
</comment>
<reference evidence="2" key="1">
    <citation type="journal article" date="2023" name="Plant J.">
        <title>Genome sequences and population genomics provide insights into the demographic history, inbreeding, and mutation load of two 'living fossil' tree species of Dipteronia.</title>
        <authorList>
            <person name="Feng Y."/>
            <person name="Comes H.P."/>
            <person name="Chen J."/>
            <person name="Zhu S."/>
            <person name="Lu R."/>
            <person name="Zhang X."/>
            <person name="Li P."/>
            <person name="Qiu J."/>
            <person name="Olsen K.M."/>
            <person name="Qiu Y."/>
        </authorList>
    </citation>
    <scope>NUCLEOTIDE SEQUENCE</scope>
    <source>
        <strain evidence="2">NBL</strain>
    </source>
</reference>
<feature type="compositionally biased region" description="Basic residues" evidence="1">
    <location>
        <begin position="133"/>
        <end position="148"/>
    </location>
</feature>
<keyword evidence="3" id="KW-1185">Reference proteome</keyword>